<comment type="caution">
    <text evidence="1">The sequence shown here is derived from an EMBL/GenBank/DDBJ whole genome shotgun (WGS) entry which is preliminary data.</text>
</comment>
<protein>
    <submittedName>
        <fullName evidence="1">Uncharacterized protein</fullName>
    </submittedName>
</protein>
<dbReference type="RefSeq" id="WP_046369145.1">
    <property type="nucleotide sequence ID" value="NZ_BBWV01000002.1"/>
</dbReference>
<keyword evidence="2" id="KW-1185">Reference proteome</keyword>
<name>A0A0E9N1L1_9BACT</name>
<dbReference type="AlphaFoldDB" id="A0A0E9N1L1"/>
<sequence length="203" mass="22613">MKYLIYATGALLFCTVLSGCSKDKQEEQPPSANHLYGQYDFLGITIKGTVNTDHQYESDRTLTTSHLDYVTTANEGVVTIDEAHLSVAGLAYRVLDTEVKTTGTLNGVELPESIGYINAAIGKEDLTASLELKQKDSVHLDGFNFVIAATGGYFYPAYAKTYHYSWEPDSVLVLTARDLSEDIQTYTQIKRDVIYTTRLKKHH</sequence>
<dbReference type="PROSITE" id="PS51257">
    <property type="entry name" value="PROKAR_LIPOPROTEIN"/>
    <property type="match status" value="1"/>
</dbReference>
<dbReference type="EMBL" id="BBWV01000002">
    <property type="protein sequence ID" value="GAO43230.1"/>
    <property type="molecule type" value="Genomic_DNA"/>
</dbReference>
<gene>
    <name evidence="1" type="ORF">FPE01S_02_03340</name>
</gene>
<accession>A0A0E9N1L1</accession>
<organism evidence="1 2">
    <name type="scientific">Flavihumibacter petaseus NBRC 106054</name>
    <dbReference type="NCBI Taxonomy" id="1220578"/>
    <lineage>
        <taxon>Bacteria</taxon>
        <taxon>Pseudomonadati</taxon>
        <taxon>Bacteroidota</taxon>
        <taxon>Chitinophagia</taxon>
        <taxon>Chitinophagales</taxon>
        <taxon>Chitinophagaceae</taxon>
        <taxon>Flavihumibacter</taxon>
    </lineage>
</organism>
<proteinExistence type="predicted"/>
<dbReference type="OrthoDB" id="1185083at2"/>
<dbReference type="STRING" id="1220578.FPE01S_02_03340"/>
<evidence type="ECO:0000313" key="2">
    <source>
        <dbReference type="Proteomes" id="UP000033121"/>
    </source>
</evidence>
<dbReference type="Proteomes" id="UP000033121">
    <property type="component" value="Unassembled WGS sequence"/>
</dbReference>
<evidence type="ECO:0000313" key="1">
    <source>
        <dbReference type="EMBL" id="GAO43230.1"/>
    </source>
</evidence>
<reference evidence="1 2" key="1">
    <citation type="submission" date="2015-04" db="EMBL/GenBank/DDBJ databases">
        <title>Whole genome shotgun sequence of Flavihumibacter petaseus NBRC 106054.</title>
        <authorList>
            <person name="Miyazawa S."/>
            <person name="Hosoyama A."/>
            <person name="Hashimoto M."/>
            <person name="Noguchi M."/>
            <person name="Tsuchikane K."/>
            <person name="Ohji S."/>
            <person name="Yamazoe A."/>
            <person name="Ichikawa N."/>
            <person name="Kimura A."/>
            <person name="Fujita N."/>
        </authorList>
    </citation>
    <scope>NUCLEOTIDE SEQUENCE [LARGE SCALE GENOMIC DNA]</scope>
    <source>
        <strain evidence="1 2">NBRC 106054</strain>
    </source>
</reference>